<organism evidence="2 3">
    <name type="scientific">Polymorphospora rubra</name>
    <dbReference type="NCBI Taxonomy" id="338584"/>
    <lineage>
        <taxon>Bacteria</taxon>
        <taxon>Bacillati</taxon>
        <taxon>Actinomycetota</taxon>
        <taxon>Actinomycetes</taxon>
        <taxon>Micromonosporales</taxon>
        <taxon>Micromonosporaceae</taxon>
        <taxon>Polymorphospora</taxon>
    </lineage>
</organism>
<accession>A0A810MVV0</accession>
<evidence type="ECO:0000313" key="2">
    <source>
        <dbReference type="EMBL" id="BCJ63555.1"/>
    </source>
</evidence>
<feature type="transmembrane region" description="Helical" evidence="1">
    <location>
        <begin position="39"/>
        <end position="55"/>
    </location>
</feature>
<dbReference type="RefSeq" id="WP_212821324.1">
    <property type="nucleotide sequence ID" value="NZ_AP023359.1"/>
</dbReference>
<dbReference type="Pfam" id="PF11239">
    <property type="entry name" value="DUF3040"/>
    <property type="match status" value="1"/>
</dbReference>
<name>A0A810MVV0_9ACTN</name>
<feature type="transmembrane region" description="Helical" evidence="1">
    <location>
        <begin position="61"/>
        <end position="80"/>
    </location>
</feature>
<dbReference type="AlphaFoldDB" id="A0A810MVV0"/>
<dbReference type="Proteomes" id="UP000680866">
    <property type="component" value="Chromosome"/>
</dbReference>
<proteinExistence type="predicted"/>
<keyword evidence="1" id="KW-1133">Transmembrane helix</keyword>
<keyword evidence="1" id="KW-0472">Membrane</keyword>
<dbReference type="EMBL" id="AP023359">
    <property type="protein sequence ID" value="BCJ63555.1"/>
    <property type="molecule type" value="Genomic_DNA"/>
</dbReference>
<evidence type="ECO:0000256" key="1">
    <source>
        <dbReference type="SAM" id="Phobius"/>
    </source>
</evidence>
<keyword evidence="3" id="KW-1185">Reference proteome</keyword>
<sequence length="82" mass="9246">MLSREDQRRFEQITRRLRSTDPEFVARVGDRASTRRRRLVTAVVVALWAAVPPLVVVGGWLAATICAVLLAVAGTLTFWLRR</sequence>
<protein>
    <recommendedName>
        <fullName evidence="4">DUF3040 domain-containing protein</fullName>
    </recommendedName>
</protein>
<evidence type="ECO:0008006" key="4">
    <source>
        <dbReference type="Google" id="ProtNLM"/>
    </source>
</evidence>
<dbReference type="KEGG" id="pry:Prubr_05760"/>
<evidence type="ECO:0000313" key="3">
    <source>
        <dbReference type="Proteomes" id="UP000680866"/>
    </source>
</evidence>
<keyword evidence="1" id="KW-0812">Transmembrane</keyword>
<reference evidence="2" key="1">
    <citation type="submission" date="2020-08" db="EMBL/GenBank/DDBJ databases">
        <title>Whole genome shotgun sequence of Polymorphospora rubra NBRC 101157.</title>
        <authorList>
            <person name="Komaki H."/>
            <person name="Tamura T."/>
        </authorList>
    </citation>
    <scope>NUCLEOTIDE SEQUENCE</scope>
    <source>
        <strain evidence="2">NBRC 101157</strain>
    </source>
</reference>
<gene>
    <name evidence="2" type="ORF">Prubr_05760</name>
</gene>
<dbReference type="InterPro" id="IPR021401">
    <property type="entry name" value="DUF3040"/>
</dbReference>